<dbReference type="Proteomes" id="UP000828048">
    <property type="component" value="Chromosome 9"/>
</dbReference>
<gene>
    <name evidence="1" type="ORF">Vadar_009762</name>
</gene>
<reference evidence="1 2" key="1">
    <citation type="journal article" date="2021" name="Hortic Res">
        <title>High-quality reference genome and annotation aids understanding of berry development for evergreen blueberry (Vaccinium darrowii).</title>
        <authorList>
            <person name="Yu J."/>
            <person name="Hulse-Kemp A.M."/>
            <person name="Babiker E."/>
            <person name="Staton M."/>
        </authorList>
    </citation>
    <scope>NUCLEOTIDE SEQUENCE [LARGE SCALE GENOMIC DNA]</scope>
    <source>
        <strain evidence="2">cv. NJ 8807/NJ 8810</strain>
        <tissue evidence="1">Young leaf</tissue>
    </source>
</reference>
<protein>
    <submittedName>
        <fullName evidence="1">Uncharacterized protein</fullName>
    </submittedName>
</protein>
<name>A0ACB7ZI71_9ERIC</name>
<proteinExistence type="predicted"/>
<evidence type="ECO:0000313" key="1">
    <source>
        <dbReference type="EMBL" id="KAH7865681.1"/>
    </source>
</evidence>
<accession>A0ACB7ZI71</accession>
<dbReference type="EMBL" id="CM037159">
    <property type="protein sequence ID" value="KAH7865681.1"/>
    <property type="molecule type" value="Genomic_DNA"/>
</dbReference>
<sequence>MLDAVKQLAVEISTEQLSSTPPQMDTNARRASRCHARFWTRINAVNLGTEPAPPPPPPPPRPPPPPPTPPPPPSHRRSSPQRLPLPRRHPHAAMRSPPPPNPPSKQKLNLGKKIGLVFVGIVVIMQVGVVAFLLIIRRQLLKNNDRY</sequence>
<comment type="caution">
    <text evidence="1">The sequence shown here is derived from an EMBL/GenBank/DDBJ whole genome shotgun (WGS) entry which is preliminary data.</text>
</comment>
<evidence type="ECO:0000313" key="2">
    <source>
        <dbReference type="Proteomes" id="UP000828048"/>
    </source>
</evidence>
<organism evidence="1 2">
    <name type="scientific">Vaccinium darrowii</name>
    <dbReference type="NCBI Taxonomy" id="229202"/>
    <lineage>
        <taxon>Eukaryota</taxon>
        <taxon>Viridiplantae</taxon>
        <taxon>Streptophyta</taxon>
        <taxon>Embryophyta</taxon>
        <taxon>Tracheophyta</taxon>
        <taxon>Spermatophyta</taxon>
        <taxon>Magnoliopsida</taxon>
        <taxon>eudicotyledons</taxon>
        <taxon>Gunneridae</taxon>
        <taxon>Pentapetalae</taxon>
        <taxon>asterids</taxon>
        <taxon>Ericales</taxon>
        <taxon>Ericaceae</taxon>
        <taxon>Vaccinioideae</taxon>
        <taxon>Vaccinieae</taxon>
        <taxon>Vaccinium</taxon>
    </lineage>
</organism>
<keyword evidence="2" id="KW-1185">Reference proteome</keyword>